<dbReference type="PANTHER" id="PTHR45527:SF1">
    <property type="entry name" value="FATTY ACID SYNTHASE"/>
    <property type="match status" value="1"/>
</dbReference>
<sequence>MIENLLNNLQSLNIGIKVEDGNLKINAPKGVLTKDIVDDIKVNKDQLITLLSSSAGIPKAEKKEYYPLTPSQQRLWVLSQMDNGNTAYNIFGAYELHGILDENRLSVAFNSIVKRHESLRTIFKENEYGDLGQYIVPIEKCSEVLKFSKIKSNSDQDQLIHLINKKKNYNFDLEKGPLFVGEILKISSTRHVLMFNMHHIIGDGWSMEVLSKEFMLIYNGLEDNPTFSLPELSIQYKDYTEWLLQENQQEKVEKSEAYWLDKFNGDLPILEIPFSRVRPKIKTFNGSGFEYTFSSELTSKLNSYAQKNEATLFMVLMAGINGLFSRYTNNKDFILGTPVAGREHQDLENQVGLYLNTLAIRTEVKESTSFFELLEIQKATLLEAYSNQSYHFDSLLDKLNLQRDTSRSALFDVMVVLQNQQQLHASEDITLNNIKLFPFRGIQNSHSKFDISFLFTERNDELHLELEYNTDLYDEEIIERLVLHLANFLGCCLNNPNKRITTIDYLNVEEKRQLLHDFNATTKDYPVEKTIVDLFVDQVKTTPEATALIYEDNEFSYRELDELSNQLALYLIQKHNVGTEDLIGIKLERNEWLVISLLAVLKSGAAYVPIDPSYPKQRIEYIEKDSNCKVIIDSDLLVSFKKEEKFFSTLPNIHISASNLAYIIYTSGSTGNPKGVMIEHRNAVAMLSWSIREFGNTDFDVLYAVTSHCFDLSVYEIFYPLSVGRKIRLLNNGLSIRDHLVKDEKVLLNTVPSVAQALIDKKVSFKNVVGINLAGEPFPLFIADYFKDSGIEVRNLYGPSEDTTYSTYQEVEGSYKSSVPIGKPLDNTQIYILSEGLELQPVGVVGELCISGSGLSRGYLHKKELTNEKFIAHPFKEGKRMYKTGDLARWLPDGNIEFFGRKDDQVKLRGYRIELGEIEYVLQSQKGIVQNVVLVDHIEGSDVLVSYLVVEGQLDKQSLRASLLEELPDYMIPSYYVELKEIPLTPNGKVDKKALPRVESKDLIQQEYVAAETSLEKDLVSIWKEVLGIDRIGVTDNFFELGGHSLKVTLLVNKIKRVLGYELQVQDIFNNPTIQSLVSVISGVNRIHSIDIPKTLEKASYPLTSSQRRIWVLSQFEEGSKAYNIPGAFELKGFLDIAKFRSAFAYLIKRHESLRTIFKVDDKGEVGQYIVDTTSLDFEIDYYDDNNLDSDKGKLVDLVESVYNYCFDLAVAPLVRLGLIKVANHNHLLVFNLHHIISDGWSIEVLIRELFSTYNALLQDKSIDLPSLSIQYKDYAVWQHKEASKEGIMISQQYWLDRFSSNVPVLELPISKPRPKVKSYHGDSLKYTFSKDLSKGLQHFSDQYGASLFMVLMAGVNGLFSRYTNTGDIILGTPIAGRNHSDLEHQVGLYLNTLAIRTEFDPSASFEKLLELQKQTLLDGYSHQDYPFDNLIEQLDIHHETSRSALFDVMVVLQNQQGLFTDSTTYFEGLEVTPYKELSRKVSQFDMSFIFSHNSETLELTLEYNTDIYNFSDIERLVFHLINFLERSLVSPQKRITDIDYLDDQEKRELLHDFNTTVEDYPLDNTIIDLFRRQVAKTPEATALVYEDKELTYRELDKLSNQLAHYLIEEYSIDSEDLVGIKLERNDCFVISLLAALKSGAAYVPIDPSYPDQRIAYIEKDSNCKVTIDSDLFVSFREGQDFPVTLPIIDLSPNDLAYVIYTSGSTGKPKGVMIEHRSLVNLCFWHIDYYGLDATSRGTLYAGVGFDASVWEVYPYLLSGGSLYPISRQEVRYDVSNLVSFIRDHKITHCYLPTKVCEGLYHEGYRLEGVKILTGGEALNLPHTDDEGLTIYNNYGPSENTVVTTSFDLRYRTSERLPIGFPISNTQIYIISEDALLQPVGVVGELCISGAGLSRGYLHREALTNEKFIAHPFIEGERMYKTGDLARWLPDGSIEFLGRKDDQVKIRGYRIELGEIEHVLQSQDGIVQSVVLMDHIEGSDVLVSYLVVDGELDKQSLRASLMKELPNYMIPSYYVELESIPLTPNGKVDKKALPVVDSKDLVHREYVEATTQIEKQLVEIWQEVLGVDKIGVTDNFFELGGHSLKVTLLVNKIKRELSYEIQVQDVFNCPTIRGLISVISGLDQINSVDIPQVLEQSSYPLTPSQRRIWVLSQFKEGSKAYNIPGVFELQGDLNVEILSKAIKVVINRHEILRTIFIKESAEEVKQQIIPTENVSFNLEVKNINNNVFLKDVIDETLSYSFDLSQAPLLRCTVIKLAPLHNLLLFNMHHIIGDGWSMEVLNKEVVTSYNSLISGHDIQLPELPIQYKDYVGWLFNSFEQNVFKKQEEYWLSKFKGDLPVLDLPTYKGRPRIKTYNGNKISYKFSSRFNKKIRKFQESSKATLFMGLMAGLNGLLSRYTGSNDIILGTPVAGRSHTDLENQVGLYLNTLAIRTQFNIEDDFNTLLSNQKKLLLEAYSNQDYPLDSLIDNLNLKRDTSRSALFDVLVVFQNQQEMFNSEKLELDGIELTRYEENYRNVSQFDLSFVFLEVDECLELNLEYNTDIYDEDFISSIPVHLELFLSEVIEDPSKKISEIQYLPTNEIDKLLNKSNNQEKVYSEEKTLVDLFLDRVREMPEETAVLFKDKSLTYKELNDLSNKFAHFLIANYDIKNEDLIGVSLERNEWLIIALFAVLKTGVGYVPIDPNYPQERIDYIEEDSKCKKIIDQKTIDLFKEKEYSATLPEVEILSSNLAYIIYTSGTTGKPKGVMIEHGNVTSLLGSCNEHYSFSEKDTWSLFHSYCFDFSVWEIFGCLLSGGRLLITTEYDARNPVSLSKLMRDNNVTVFSQTPSSFYNLIDSGLNIPSLKYVIFGGESLNPNKIKGWSDENPNVDLINMYGITETTVHVTFKKITNNTLDKATSNIGQPLSFAKCYVLDNQQRLVPYGMPGELYVSGSGLARGYLNRSGLTNERFIENPFVENTKMYRTGDLVRYLPNGELEYLGRSDNQVKIRGHRIELGEIENQLQTNECIKEAIVLVKDNNEIKEDKELVAYIVFEEEQNASILRKYLSNRLPEYMLPSYFVKIEELPLTANGKVDKKVLATTKELKLSSGIEYIAPRTKIEERLTQIWQEVLDLEKVGVTDNFFELGGHSLKATKLLSTVHNEYDVSIDIQQIFTNPTIEYLAMNIENSQWMLESEYNQQTKKIII</sequence>
<evidence type="ECO:0000313" key="5">
    <source>
        <dbReference type="EMBL" id="GAA0710921.1"/>
    </source>
</evidence>
<gene>
    <name evidence="5" type="ORF">GCM10009430_00030</name>
</gene>
<dbReference type="InterPro" id="IPR042099">
    <property type="entry name" value="ANL_N_sf"/>
</dbReference>
<evidence type="ECO:0000313" key="6">
    <source>
        <dbReference type="Proteomes" id="UP001501758"/>
    </source>
</evidence>
<dbReference type="PANTHER" id="PTHR45527">
    <property type="entry name" value="NONRIBOSOMAL PEPTIDE SYNTHETASE"/>
    <property type="match status" value="1"/>
</dbReference>
<dbReference type="PROSITE" id="PS50075">
    <property type="entry name" value="CARRIER"/>
    <property type="match status" value="3"/>
</dbReference>
<dbReference type="NCBIfam" id="TIGR01733">
    <property type="entry name" value="AA-adenyl-dom"/>
    <property type="match status" value="3"/>
</dbReference>
<feature type="domain" description="Carrier" evidence="4">
    <location>
        <begin position="3092"/>
        <end position="3167"/>
    </location>
</feature>
<dbReference type="InterPro" id="IPR010071">
    <property type="entry name" value="AA_adenyl_dom"/>
</dbReference>
<feature type="domain" description="Carrier" evidence="4">
    <location>
        <begin position="1010"/>
        <end position="1085"/>
    </location>
</feature>
<keyword evidence="3" id="KW-0597">Phosphoprotein</keyword>
<comment type="cofactor">
    <cofactor evidence="1">
        <name>pantetheine 4'-phosphate</name>
        <dbReference type="ChEBI" id="CHEBI:47942"/>
    </cofactor>
</comment>
<dbReference type="RefSeq" id="WP_343909268.1">
    <property type="nucleotide sequence ID" value="NZ_BAAAGE010000001.1"/>
</dbReference>
<evidence type="ECO:0000259" key="4">
    <source>
        <dbReference type="PROSITE" id="PS50075"/>
    </source>
</evidence>
<dbReference type="Pfam" id="PF00501">
    <property type="entry name" value="AMP-binding"/>
    <property type="match status" value="3"/>
</dbReference>
<dbReference type="InterPro" id="IPR020806">
    <property type="entry name" value="PKS_PP-bd"/>
</dbReference>
<dbReference type="InterPro" id="IPR045851">
    <property type="entry name" value="AMP-bd_C_sf"/>
</dbReference>
<dbReference type="PROSITE" id="PS00012">
    <property type="entry name" value="PHOSPHOPANTETHEINE"/>
    <property type="match status" value="3"/>
</dbReference>
<feature type="domain" description="Carrier" evidence="4">
    <location>
        <begin position="2048"/>
        <end position="2123"/>
    </location>
</feature>
<dbReference type="Gene3D" id="3.40.50.12780">
    <property type="entry name" value="N-terminal domain of ligase-like"/>
    <property type="match status" value="1"/>
</dbReference>
<dbReference type="Gene3D" id="1.10.1200.10">
    <property type="entry name" value="ACP-like"/>
    <property type="match status" value="3"/>
</dbReference>
<dbReference type="InterPro" id="IPR001242">
    <property type="entry name" value="Condensation_dom"/>
</dbReference>
<dbReference type="SUPFAM" id="SSF52777">
    <property type="entry name" value="CoA-dependent acyltransferases"/>
    <property type="match status" value="6"/>
</dbReference>
<dbReference type="CDD" id="cd19531">
    <property type="entry name" value="LCL_NRPS-like"/>
    <property type="match status" value="3"/>
</dbReference>
<dbReference type="InterPro" id="IPR044894">
    <property type="entry name" value="TubC_N_sf"/>
</dbReference>
<dbReference type="Proteomes" id="UP001501758">
    <property type="component" value="Unassembled WGS sequence"/>
</dbReference>
<dbReference type="InterPro" id="IPR041464">
    <property type="entry name" value="TubC_N"/>
</dbReference>
<keyword evidence="2" id="KW-0596">Phosphopantetheine</keyword>
<comment type="caution">
    <text evidence="5">The sequence shown here is derived from an EMBL/GenBank/DDBJ whole genome shotgun (WGS) entry which is preliminary data.</text>
</comment>
<dbReference type="Pfam" id="PF18563">
    <property type="entry name" value="TubC_N"/>
    <property type="match status" value="1"/>
</dbReference>
<dbReference type="SUPFAM" id="SSF47336">
    <property type="entry name" value="ACP-like"/>
    <property type="match status" value="3"/>
</dbReference>
<reference evidence="5 6" key="1">
    <citation type="journal article" date="2019" name="Int. J. Syst. Evol. Microbiol.">
        <title>The Global Catalogue of Microorganisms (GCM) 10K type strain sequencing project: providing services to taxonomists for standard genome sequencing and annotation.</title>
        <authorList>
            <consortium name="The Broad Institute Genomics Platform"/>
            <consortium name="The Broad Institute Genome Sequencing Center for Infectious Disease"/>
            <person name="Wu L."/>
            <person name="Ma J."/>
        </authorList>
    </citation>
    <scope>NUCLEOTIDE SEQUENCE [LARGE SCALE GENOMIC DNA]</scope>
    <source>
        <strain evidence="5 6">JCM 15974</strain>
    </source>
</reference>
<evidence type="ECO:0000256" key="1">
    <source>
        <dbReference type="ARBA" id="ARBA00001957"/>
    </source>
</evidence>
<dbReference type="PROSITE" id="PS00455">
    <property type="entry name" value="AMP_BINDING"/>
    <property type="match status" value="3"/>
</dbReference>
<proteinExistence type="predicted"/>
<organism evidence="5 6">
    <name type="scientific">Aquimarina litoralis</name>
    <dbReference type="NCBI Taxonomy" id="584605"/>
    <lineage>
        <taxon>Bacteria</taxon>
        <taxon>Pseudomonadati</taxon>
        <taxon>Bacteroidota</taxon>
        <taxon>Flavobacteriia</taxon>
        <taxon>Flavobacteriales</taxon>
        <taxon>Flavobacteriaceae</taxon>
        <taxon>Aquimarina</taxon>
    </lineage>
</organism>
<dbReference type="InterPro" id="IPR036736">
    <property type="entry name" value="ACP-like_sf"/>
</dbReference>
<dbReference type="Pfam" id="PF00668">
    <property type="entry name" value="Condensation"/>
    <property type="match status" value="3"/>
</dbReference>
<dbReference type="InterPro" id="IPR006162">
    <property type="entry name" value="Ppantetheine_attach_site"/>
</dbReference>
<dbReference type="NCBIfam" id="NF003417">
    <property type="entry name" value="PRK04813.1"/>
    <property type="match status" value="3"/>
</dbReference>
<dbReference type="Pfam" id="PF13193">
    <property type="entry name" value="AMP-binding_C"/>
    <property type="match status" value="2"/>
</dbReference>
<dbReference type="SMART" id="SM00823">
    <property type="entry name" value="PKS_PP"/>
    <property type="match status" value="2"/>
</dbReference>
<dbReference type="Gene3D" id="3.40.50.980">
    <property type="match status" value="4"/>
</dbReference>
<dbReference type="Gene3D" id="3.30.559.10">
    <property type="entry name" value="Chloramphenicol acetyltransferase-like domain"/>
    <property type="match status" value="3"/>
</dbReference>
<dbReference type="InterPro" id="IPR000873">
    <property type="entry name" value="AMP-dep_synth/lig_dom"/>
</dbReference>
<evidence type="ECO:0000256" key="2">
    <source>
        <dbReference type="ARBA" id="ARBA00022450"/>
    </source>
</evidence>
<dbReference type="Gene3D" id="1.10.10.1830">
    <property type="entry name" value="Non-ribosomal peptide synthase, adenylation domain"/>
    <property type="match status" value="1"/>
</dbReference>
<dbReference type="InterPro" id="IPR020845">
    <property type="entry name" value="AMP-binding_CS"/>
</dbReference>
<dbReference type="InterPro" id="IPR009081">
    <property type="entry name" value="PP-bd_ACP"/>
</dbReference>
<dbReference type="Gene3D" id="3.30.559.30">
    <property type="entry name" value="Nonribosomal peptide synthetase, condensation domain"/>
    <property type="match status" value="3"/>
</dbReference>
<name>A0ABN1IF27_9FLAO</name>
<dbReference type="CDD" id="cd05930">
    <property type="entry name" value="A_NRPS"/>
    <property type="match status" value="3"/>
</dbReference>
<dbReference type="Gene3D" id="2.30.38.10">
    <property type="entry name" value="Luciferase, Domain 3"/>
    <property type="match status" value="2"/>
</dbReference>
<dbReference type="InterPro" id="IPR025110">
    <property type="entry name" value="AMP-bd_C"/>
</dbReference>
<dbReference type="EMBL" id="BAAAGE010000001">
    <property type="protein sequence ID" value="GAA0710921.1"/>
    <property type="molecule type" value="Genomic_DNA"/>
</dbReference>
<dbReference type="InterPro" id="IPR023213">
    <property type="entry name" value="CAT-like_dom_sf"/>
</dbReference>
<dbReference type="SUPFAM" id="SSF56801">
    <property type="entry name" value="Acetyl-CoA synthetase-like"/>
    <property type="match status" value="3"/>
</dbReference>
<accession>A0ABN1IF27</accession>
<evidence type="ECO:0000256" key="3">
    <source>
        <dbReference type="ARBA" id="ARBA00022553"/>
    </source>
</evidence>
<keyword evidence="6" id="KW-1185">Reference proteome</keyword>
<dbReference type="Pfam" id="PF00550">
    <property type="entry name" value="PP-binding"/>
    <property type="match status" value="3"/>
</dbReference>
<dbReference type="Gene3D" id="3.30.300.30">
    <property type="match status" value="3"/>
</dbReference>
<protein>
    <recommendedName>
        <fullName evidence="4">Carrier domain-containing protein</fullName>
    </recommendedName>
</protein>